<dbReference type="InterPro" id="IPR019775">
    <property type="entry name" value="WD40_repeat_CS"/>
</dbReference>
<sequence>MTTTVIAGPFKVHSHSVLAVAISPDRARTVSGSDDCTIVVWGMITGDVIAGPFQGHTSSVRSVAFSPDGTCVVSGSDDWAICVWDVRTMRRAACSGPYASSGHTGSVHLVAFSQDGTRIFSSSDSMIFCVWDALSLEIIAGPFREVGNVVTSAAFSPTGAHIISGSAHSVFHVYAWDSMEFNKLTGLFVGDVEEWLHSIALSPDGTHIASSTASSDGVICIWDPHTRSSPQDLGSSSHLLISPGILGKWRVNEDGWVIAGGGRLLIWVPMHLWHTVLWPGNILAISSAGSLQLPIDDLLDGNPWCRLCWYYHALRV</sequence>
<evidence type="ECO:0000313" key="5">
    <source>
        <dbReference type="Proteomes" id="UP000383932"/>
    </source>
</evidence>
<dbReference type="Proteomes" id="UP000383932">
    <property type="component" value="Unassembled WGS sequence"/>
</dbReference>
<dbReference type="InterPro" id="IPR015943">
    <property type="entry name" value="WD40/YVTN_repeat-like_dom_sf"/>
</dbReference>
<feature type="repeat" description="WD" evidence="3">
    <location>
        <begin position="53"/>
        <end position="94"/>
    </location>
</feature>
<dbReference type="SUPFAM" id="SSF50978">
    <property type="entry name" value="WD40 repeat-like"/>
    <property type="match status" value="1"/>
</dbReference>
<dbReference type="OrthoDB" id="538223at2759"/>
<keyword evidence="2" id="KW-0677">Repeat</keyword>
<gene>
    <name evidence="4" type="ORF">CTheo_7837</name>
</gene>
<accession>A0A5N5QAF9</accession>
<name>A0A5N5QAF9_9AGAM</name>
<feature type="repeat" description="WD" evidence="3">
    <location>
        <begin position="10"/>
        <end position="51"/>
    </location>
</feature>
<dbReference type="InterPro" id="IPR050349">
    <property type="entry name" value="WD_LIS1/nudF_dynein_reg"/>
</dbReference>
<keyword evidence="5" id="KW-1185">Reference proteome</keyword>
<evidence type="ECO:0000256" key="3">
    <source>
        <dbReference type="PROSITE-ProRule" id="PRU00221"/>
    </source>
</evidence>
<dbReference type="Pfam" id="PF00400">
    <property type="entry name" value="WD40"/>
    <property type="match status" value="5"/>
</dbReference>
<reference evidence="4 5" key="1">
    <citation type="journal article" date="2019" name="Fungal Biol. Biotechnol.">
        <title>Draft genome sequence of fastidious pathogen Ceratobasidium theobromae, which causes vascular-streak dieback in Theobroma cacao.</title>
        <authorList>
            <person name="Ali S.S."/>
            <person name="Asman A."/>
            <person name="Shao J."/>
            <person name="Firmansyah A.P."/>
            <person name="Susilo A.W."/>
            <person name="Rosmana A."/>
            <person name="McMahon P."/>
            <person name="Junaid M."/>
            <person name="Guest D."/>
            <person name="Kheng T.Y."/>
            <person name="Meinhardt L.W."/>
            <person name="Bailey B.A."/>
        </authorList>
    </citation>
    <scope>NUCLEOTIDE SEQUENCE [LARGE SCALE GENOMIC DNA]</scope>
    <source>
        <strain evidence="4 5">CT2</strain>
    </source>
</reference>
<dbReference type="PROSITE" id="PS50294">
    <property type="entry name" value="WD_REPEATS_REGION"/>
    <property type="match status" value="2"/>
</dbReference>
<dbReference type="PROSITE" id="PS50082">
    <property type="entry name" value="WD_REPEATS_2"/>
    <property type="match status" value="3"/>
</dbReference>
<keyword evidence="1 3" id="KW-0853">WD repeat</keyword>
<dbReference type="AlphaFoldDB" id="A0A5N5QAF9"/>
<evidence type="ECO:0000256" key="2">
    <source>
        <dbReference type="ARBA" id="ARBA00022737"/>
    </source>
</evidence>
<dbReference type="PANTHER" id="PTHR44129">
    <property type="entry name" value="WD REPEAT-CONTAINING PROTEIN POP1"/>
    <property type="match status" value="1"/>
</dbReference>
<comment type="caution">
    <text evidence="4">The sequence shown here is derived from an EMBL/GenBank/DDBJ whole genome shotgun (WGS) entry which is preliminary data.</text>
</comment>
<dbReference type="InterPro" id="IPR036322">
    <property type="entry name" value="WD40_repeat_dom_sf"/>
</dbReference>
<organism evidence="4 5">
    <name type="scientific">Ceratobasidium theobromae</name>
    <dbReference type="NCBI Taxonomy" id="1582974"/>
    <lineage>
        <taxon>Eukaryota</taxon>
        <taxon>Fungi</taxon>
        <taxon>Dikarya</taxon>
        <taxon>Basidiomycota</taxon>
        <taxon>Agaricomycotina</taxon>
        <taxon>Agaricomycetes</taxon>
        <taxon>Cantharellales</taxon>
        <taxon>Ceratobasidiaceae</taxon>
        <taxon>Ceratobasidium</taxon>
    </lineage>
</organism>
<protein>
    <submittedName>
        <fullName evidence="4">Uncharacterized protein</fullName>
    </submittedName>
</protein>
<feature type="repeat" description="WD" evidence="3">
    <location>
        <begin position="100"/>
        <end position="132"/>
    </location>
</feature>
<proteinExistence type="predicted"/>
<dbReference type="SMART" id="SM00320">
    <property type="entry name" value="WD40"/>
    <property type="match status" value="5"/>
</dbReference>
<dbReference type="InterPro" id="IPR001680">
    <property type="entry name" value="WD40_rpt"/>
</dbReference>
<dbReference type="EMBL" id="SSOP01000383">
    <property type="protein sequence ID" value="KAB5588725.1"/>
    <property type="molecule type" value="Genomic_DNA"/>
</dbReference>
<evidence type="ECO:0000313" key="4">
    <source>
        <dbReference type="EMBL" id="KAB5588725.1"/>
    </source>
</evidence>
<evidence type="ECO:0000256" key="1">
    <source>
        <dbReference type="ARBA" id="ARBA00022574"/>
    </source>
</evidence>
<dbReference type="PROSITE" id="PS00678">
    <property type="entry name" value="WD_REPEATS_1"/>
    <property type="match status" value="1"/>
</dbReference>
<dbReference type="Gene3D" id="2.130.10.10">
    <property type="entry name" value="YVTN repeat-like/Quinoprotein amine dehydrogenase"/>
    <property type="match status" value="2"/>
</dbReference>